<accession>A0A0H3NK43</accession>
<dbReference type="EMBL" id="FR729477">
    <property type="protein sequence ID" value="CBY25449.1"/>
    <property type="molecule type" value="Genomic_DNA"/>
</dbReference>
<protein>
    <submittedName>
        <fullName evidence="2">Uncharacterized protein</fullName>
    </submittedName>
</protein>
<dbReference type="PATRIC" id="fig|930944.6.peg.2719"/>
<dbReference type="HOGENOM" id="CLU_3279025_0_0_6"/>
<evidence type="ECO:0000256" key="1">
    <source>
        <dbReference type="SAM" id="Phobius"/>
    </source>
</evidence>
<sequence>MPIPMNKINSILPMRVLNIAIIIYPNAILCVVICAGKNKGS</sequence>
<dbReference type="AlphaFoldDB" id="A0A0H3NK43"/>
<dbReference type="KEGG" id="yey:Y11_27321"/>
<keyword evidence="1" id="KW-0812">Transmembrane</keyword>
<name>A0A0H3NK43_YERE1</name>
<evidence type="ECO:0000313" key="3">
    <source>
        <dbReference type="Proteomes" id="UP000008084"/>
    </source>
</evidence>
<proteinExistence type="predicted"/>
<keyword evidence="1" id="KW-1133">Transmembrane helix</keyword>
<dbReference type="Proteomes" id="UP000008084">
    <property type="component" value="Chromosome"/>
</dbReference>
<feature type="transmembrane region" description="Helical" evidence="1">
    <location>
        <begin position="12"/>
        <end position="35"/>
    </location>
</feature>
<evidence type="ECO:0000313" key="2">
    <source>
        <dbReference type="EMBL" id="CBY25449.1"/>
    </source>
</evidence>
<organism evidence="2 3">
    <name type="scientific">Yersinia enterocolitica subsp. palearctica serotype O:3 (strain DSM 13030 / CIP 106945 / Y11)</name>
    <dbReference type="NCBI Taxonomy" id="930944"/>
    <lineage>
        <taxon>Bacteria</taxon>
        <taxon>Pseudomonadati</taxon>
        <taxon>Pseudomonadota</taxon>
        <taxon>Gammaproteobacteria</taxon>
        <taxon>Enterobacterales</taxon>
        <taxon>Yersiniaceae</taxon>
        <taxon>Yersinia</taxon>
    </lineage>
</organism>
<gene>
    <name evidence="2" type="ordered locus">Y11_27321</name>
</gene>
<keyword evidence="1" id="KW-0472">Membrane</keyword>
<reference evidence="2 3" key="1">
    <citation type="journal article" date="2011" name="J. Bacteriol.">
        <title>Complete genome sequence of Yersinia enterocolitica subsp. palearctica serogroup O:3.</title>
        <authorList>
            <person name="Batzilla J."/>
            <person name="Hoper D."/>
            <person name="Antonenka U."/>
            <person name="Heesemann J."/>
            <person name="Rakin A."/>
        </authorList>
    </citation>
    <scope>NUCLEOTIDE SEQUENCE [LARGE SCALE GENOMIC DNA]</scope>
    <source>
        <strain evidence="3">DSM 13030 / CIP 106945 / Y11</strain>
    </source>
</reference>